<feature type="transmembrane region" description="Helical" evidence="5">
    <location>
        <begin position="40"/>
        <end position="60"/>
    </location>
</feature>
<organism evidence="6 7">
    <name type="scientific">Ectopseudomonas toyotomiensis</name>
    <dbReference type="NCBI Taxonomy" id="554344"/>
    <lineage>
        <taxon>Bacteria</taxon>
        <taxon>Pseudomonadati</taxon>
        <taxon>Pseudomonadota</taxon>
        <taxon>Gammaproteobacteria</taxon>
        <taxon>Pseudomonadales</taxon>
        <taxon>Pseudomonadaceae</taxon>
        <taxon>Ectopseudomonas</taxon>
    </lineage>
</organism>
<dbReference type="OrthoDB" id="9811969at2"/>
<protein>
    <submittedName>
        <fullName evidence="6">Protein-S-isoprenylcysteine O-methyltransferase Ste14</fullName>
    </submittedName>
</protein>
<keyword evidence="6" id="KW-0808">Transferase</keyword>
<proteinExistence type="predicted"/>
<evidence type="ECO:0000313" key="6">
    <source>
        <dbReference type="EMBL" id="SFQ42578.1"/>
    </source>
</evidence>
<dbReference type="Proteomes" id="UP000182025">
    <property type="component" value="Unassembled WGS sequence"/>
</dbReference>
<dbReference type="PANTHER" id="PTHR12714:SF24">
    <property type="entry name" value="SLR1182 PROTEIN"/>
    <property type="match status" value="1"/>
</dbReference>
<evidence type="ECO:0000256" key="4">
    <source>
        <dbReference type="ARBA" id="ARBA00023136"/>
    </source>
</evidence>
<dbReference type="Gene3D" id="1.20.120.1630">
    <property type="match status" value="1"/>
</dbReference>
<dbReference type="GO" id="GO:0032259">
    <property type="term" value="P:methylation"/>
    <property type="evidence" value="ECO:0007669"/>
    <property type="project" value="UniProtKB-KW"/>
</dbReference>
<dbReference type="PANTHER" id="PTHR12714">
    <property type="entry name" value="PROTEIN-S ISOPRENYLCYSTEINE O-METHYLTRANSFERASE"/>
    <property type="match status" value="1"/>
</dbReference>
<keyword evidence="3 5" id="KW-1133">Transmembrane helix</keyword>
<accession>A0A1I5YEF3</accession>
<keyword evidence="7" id="KW-1185">Reference proteome</keyword>
<dbReference type="RefSeq" id="WP_003118386.1">
    <property type="nucleotide sequence ID" value="NZ_FOXK01000013.1"/>
</dbReference>
<comment type="subcellular location">
    <subcellularLocation>
        <location evidence="1">Endomembrane system</location>
        <topology evidence="1">Multi-pass membrane protein</topology>
    </subcellularLocation>
</comment>
<dbReference type="EMBL" id="FOXK01000013">
    <property type="protein sequence ID" value="SFQ42578.1"/>
    <property type="molecule type" value="Genomic_DNA"/>
</dbReference>
<gene>
    <name evidence="6" type="ORF">SAMN05216177_113170</name>
</gene>
<feature type="transmembrane region" description="Helical" evidence="5">
    <location>
        <begin position="12"/>
        <end position="28"/>
    </location>
</feature>
<reference evidence="7" key="1">
    <citation type="submission" date="2016-10" db="EMBL/GenBank/DDBJ databases">
        <authorList>
            <person name="Varghese N."/>
            <person name="Submissions S."/>
        </authorList>
    </citation>
    <scope>NUCLEOTIDE SEQUENCE [LARGE SCALE GENOMIC DNA]</scope>
    <source>
        <strain evidence="7">JCM 15604</strain>
    </source>
</reference>
<evidence type="ECO:0000256" key="1">
    <source>
        <dbReference type="ARBA" id="ARBA00004127"/>
    </source>
</evidence>
<keyword evidence="6" id="KW-0489">Methyltransferase</keyword>
<dbReference type="GO" id="GO:0008168">
    <property type="term" value="F:methyltransferase activity"/>
    <property type="evidence" value="ECO:0007669"/>
    <property type="project" value="UniProtKB-KW"/>
</dbReference>
<dbReference type="GO" id="GO:0012505">
    <property type="term" value="C:endomembrane system"/>
    <property type="evidence" value="ECO:0007669"/>
    <property type="project" value="UniProtKB-SubCell"/>
</dbReference>
<sequence length="153" mass="16857">MGVLENRIPPPLVATIIGVLMGASYRYLPGFELTLGWRLAAALPVLLLGLGVCLAGVLSFHRARTTVNPLRPESASALVDGGIYQYTRNPMYLGFATALVAWSLLLASPLTLLGVVVFVLYMNRFQIVPEERALTMLFGVDFARYCSQVRRWL</sequence>
<dbReference type="AlphaFoldDB" id="A0A1I5YEF3"/>
<evidence type="ECO:0000256" key="2">
    <source>
        <dbReference type="ARBA" id="ARBA00022692"/>
    </source>
</evidence>
<evidence type="ECO:0000313" key="7">
    <source>
        <dbReference type="Proteomes" id="UP000182025"/>
    </source>
</evidence>
<feature type="transmembrane region" description="Helical" evidence="5">
    <location>
        <begin position="99"/>
        <end position="122"/>
    </location>
</feature>
<dbReference type="InterPro" id="IPR007318">
    <property type="entry name" value="Phopholipid_MeTrfase"/>
</dbReference>
<evidence type="ECO:0000256" key="3">
    <source>
        <dbReference type="ARBA" id="ARBA00022989"/>
    </source>
</evidence>
<keyword evidence="2 5" id="KW-0812">Transmembrane</keyword>
<dbReference type="Pfam" id="PF04191">
    <property type="entry name" value="PEMT"/>
    <property type="match status" value="1"/>
</dbReference>
<evidence type="ECO:0000256" key="5">
    <source>
        <dbReference type="SAM" id="Phobius"/>
    </source>
</evidence>
<keyword evidence="4 5" id="KW-0472">Membrane</keyword>
<name>A0A1I5YEF3_9GAMM</name>